<feature type="chain" id="PRO_5035314545" description="Peptidase S8/S53 domain-containing protein" evidence="5">
    <location>
        <begin position="21"/>
        <end position="494"/>
    </location>
</feature>
<feature type="domain" description="Peptidase S8/S53" evidence="6">
    <location>
        <begin position="198"/>
        <end position="480"/>
    </location>
</feature>
<name>A0A8J2JMW4_9HEXA</name>
<dbReference type="PROSITE" id="PS00136">
    <property type="entry name" value="SUBTILASE_ASP"/>
    <property type="match status" value="1"/>
</dbReference>
<evidence type="ECO:0000256" key="4">
    <source>
        <dbReference type="PROSITE-ProRule" id="PRU01240"/>
    </source>
</evidence>
<dbReference type="OrthoDB" id="1740355at2759"/>
<dbReference type="PANTHER" id="PTHR43806">
    <property type="entry name" value="PEPTIDASE S8"/>
    <property type="match status" value="1"/>
</dbReference>
<dbReference type="InterPro" id="IPR000209">
    <property type="entry name" value="Peptidase_S8/S53_dom"/>
</dbReference>
<keyword evidence="2 4" id="KW-0378">Hydrolase</keyword>
<dbReference type="GO" id="GO:0006508">
    <property type="term" value="P:proteolysis"/>
    <property type="evidence" value="ECO:0007669"/>
    <property type="project" value="UniProtKB-KW"/>
</dbReference>
<evidence type="ECO:0000313" key="7">
    <source>
        <dbReference type="EMBL" id="CAG7721827.1"/>
    </source>
</evidence>
<evidence type="ECO:0000313" key="8">
    <source>
        <dbReference type="Proteomes" id="UP000708208"/>
    </source>
</evidence>
<keyword evidence="8" id="KW-1185">Reference proteome</keyword>
<protein>
    <recommendedName>
        <fullName evidence="6">Peptidase S8/S53 domain-containing protein</fullName>
    </recommendedName>
</protein>
<dbReference type="AlphaFoldDB" id="A0A8J2JMW4"/>
<evidence type="ECO:0000259" key="6">
    <source>
        <dbReference type="Pfam" id="PF00082"/>
    </source>
</evidence>
<evidence type="ECO:0000256" key="5">
    <source>
        <dbReference type="SAM" id="SignalP"/>
    </source>
</evidence>
<feature type="active site" description="Charge relay system" evidence="4">
    <location>
        <position position="245"/>
    </location>
</feature>
<proteinExistence type="inferred from homology"/>
<dbReference type="InterPro" id="IPR050131">
    <property type="entry name" value="Peptidase_S8_subtilisin-like"/>
</dbReference>
<dbReference type="PANTHER" id="PTHR43806:SF67">
    <property type="entry name" value="EGF-LIKE DOMAIN-CONTAINING PROTEIN"/>
    <property type="match status" value="1"/>
</dbReference>
<keyword evidence="5" id="KW-0732">Signal</keyword>
<gene>
    <name evidence="7" type="ORF">AFUS01_LOCUS11015</name>
</gene>
<keyword evidence="3 4" id="KW-0720">Serine protease</keyword>
<evidence type="ECO:0000256" key="1">
    <source>
        <dbReference type="ARBA" id="ARBA00022670"/>
    </source>
</evidence>
<organism evidence="7 8">
    <name type="scientific">Allacma fusca</name>
    <dbReference type="NCBI Taxonomy" id="39272"/>
    <lineage>
        <taxon>Eukaryota</taxon>
        <taxon>Metazoa</taxon>
        <taxon>Ecdysozoa</taxon>
        <taxon>Arthropoda</taxon>
        <taxon>Hexapoda</taxon>
        <taxon>Collembola</taxon>
        <taxon>Symphypleona</taxon>
        <taxon>Sminthuridae</taxon>
        <taxon>Allacma</taxon>
    </lineage>
</organism>
<dbReference type="InterPro" id="IPR023827">
    <property type="entry name" value="Peptidase_S8_Asp-AS"/>
</dbReference>
<dbReference type="PROSITE" id="PS51892">
    <property type="entry name" value="SUBTILASE"/>
    <property type="match status" value="1"/>
</dbReference>
<feature type="active site" description="Charge relay system" evidence="4">
    <location>
        <position position="420"/>
    </location>
</feature>
<feature type="active site" description="Charge relay system" evidence="4">
    <location>
        <position position="207"/>
    </location>
</feature>
<comment type="similarity">
    <text evidence="4">Belongs to the peptidase S8 family.</text>
</comment>
<comment type="caution">
    <text evidence="7">The sequence shown here is derived from an EMBL/GenBank/DDBJ whole genome shotgun (WGS) entry which is preliminary data.</text>
</comment>
<dbReference type="Proteomes" id="UP000708208">
    <property type="component" value="Unassembled WGS sequence"/>
</dbReference>
<dbReference type="Pfam" id="PF00082">
    <property type="entry name" value="Peptidase_S8"/>
    <property type="match status" value="1"/>
</dbReference>
<feature type="signal peptide" evidence="5">
    <location>
        <begin position="1"/>
        <end position="20"/>
    </location>
</feature>
<keyword evidence="1 4" id="KW-0645">Protease</keyword>
<evidence type="ECO:0000256" key="2">
    <source>
        <dbReference type="ARBA" id="ARBA00022801"/>
    </source>
</evidence>
<reference evidence="7" key="1">
    <citation type="submission" date="2021-06" db="EMBL/GenBank/DDBJ databases">
        <authorList>
            <person name="Hodson N. C."/>
            <person name="Mongue J. A."/>
            <person name="Jaron S. K."/>
        </authorList>
    </citation>
    <scope>NUCLEOTIDE SEQUENCE</scope>
</reference>
<accession>A0A8J2JMW4</accession>
<dbReference type="GO" id="GO:0004252">
    <property type="term" value="F:serine-type endopeptidase activity"/>
    <property type="evidence" value="ECO:0007669"/>
    <property type="project" value="UniProtKB-UniRule"/>
</dbReference>
<dbReference type="EMBL" id="CAJVCH010083234">
    <property type="protein sequence ID" value="CAG7721827.1"/>
    <property type="molecule type" value="Genomic_DNA"/>
</dbReference>
<sequence length="494" mass="54616">MNFIPFDLVIVIALLQFTNIQPNNEVISDQLKIAFEKEKTADVIVTFKLRPSEILSKISQQTKSVTDRGGKLRILSDELESLAKSSQVNILKKLKEKNFASRIRSLWITNQVSIDGASLDLVTSIAALTEVLKIDKIYSFKLEPVQDKNKDDNPVEPHNNKVAYNDSISDKEITQASVYSWAVWKIQAPKVWEMGYDGQGVVVGIIDSGISLTHEVVYDSFMGTDEYGWFDPNKMGEVPRDITGHGTACLGHMTGKYGMGVAPNAKWMACNCVDNGWRYRTDWVVECFQFMLCPTDHMGNNKNCSRAPRVISNSYYTVPGESSEFFREITKVLVETDIHYVFCIGNVGSACNTTGSPGNFEEFIGVGLTTIYDEYQTFSSAGPDPTGKLIKPDICAPAHMVMTAHYEFGNDFIDIATGCSLATPIVGGVIALMVQKNPKLSQGSVKKILFNSTTLAVIDEPKICGDTPHDQIPNNRIGWGVVNALKAIRNVPEP</sequence>
<evidence type="ECO:0000256" key="3">
    <source>
        <dbReference type="ARBA" id="ARBA00022825"/>
    </source>
</evidence>